<comment type="subcellular location">
    <subcellularLocation>
        <location evidence="1">Membrane</location>
        <topology evidence="1">Single-pass membrane protein</topology>
    </subcellularLocation>
</comment>
<keyword evidence="2" id="KW-0812">Transmembrane</keyword>
<evidence type="ECO:0000256" key="6">
    <source>
        <dbReference type="SAM" id="SignalP"/>
    </source>
</evidence>
<feature type="signal peptide" evidence="6">
    <location>
        <begin position="1"/>
        <end position="17"/>
    </location>
</feature>
<evidence type="ECO:0000256" key="1">
    <source>
        <dbReference type="ARBA" id="ARBA00004167"/>
    </source>
</evidence>
<dbReference type="EMBL" id="JAEPRQ010000003">
    <property type="protein sequence ID" value="MBK4216423.1"/>
    <property type="molecule type" value="Genomic_DNA"/>
</dbReference>
<comment type="caution">
    <text evidence="7">The sequence shown here is derived from an EMBL/GenBank/DDBJ whole genome shotgun (WGS) entry which is preliminary data.</text>
</comment>
<evidence type="ECO:0000313" key="7">
    <source>
        <dbReference type="EMBL" id="MBK4216423.1"/>
    </source>
</evidence>
<organism evidence="7 8">
    <name type="scientific">Paracoccus caeni</name>
    <dbReference type="NCBI Taxonomy" id="657651"/>
    <lineage>
        <taxon>Bacteria</taxon>
        <taxon>Pseudomonadati</taxon>
        <taxon>Pseudomonadota</taxon>
        <taxon>Alphaproteobacteria</taxon>
        <taxon>Rhodobacterales</taxon>
        <taxon>Paracoccaceae</taxon>
        <taxon>Paracoccus</taxon>
    </lineage>
</organism>
<feature type="chain" id="PRO_5036828456" evidence="6">
    <location>
        <begin position="18"/>
        <end position="187"/>
    </location>
</feature>
<feature type="compositionally biased region" description="Low complexity" evidence="5">
    <location>
        <begin position="31"/>
        <end position="57"/>
    </location>
</feature>
<dbReference type="AlphaFoldDB" id="A0A934W0K2"/>
<dbReference type="PROSITE" id="PS51257">
    <property type="entry name" value="PROKAR_LIPOPROTEIN"/>
    <property type="match status" value="1"/>
</dbReference>
<feature type="region of interest" description="Disordered" evidence="5">
    <location>
        <begin position="25"/>
        <end position="70"/>
    </location>
</feature>
<evidence type="ECO:0000256" key="2">
    <source>
        <dbReference type="ARBA" id="ARBA00022692"/>
    </source>
</evidence>
<dbReference type="RefSeq" id="WP_200686258.1">
    <property type="nucleotide sequence ID" value="NZ_JAEPRQ010000003.1"/>
</dbReference>
<evidence type="ECO:0000256" key="5">
    <source>
        <dbReference type="SAM" id="MobiDB-lite"/>
    </source>
</evidence>
<sequence length="187" mass="19645">MKSALTILMVSAIGMVAGCKTTTEPISAEEPPAQTAVRAPAPVTAPKTSSTAAAATTQPVRVSQAPLPRPANKAEWEQAAAARLEASGSRMEQMDDVKSLNPARPAIVSYVVMPDGRIADIKLAASSGLRPFDASVQRYVEGASPFPPFSPDMAGQPIPRISVVTFGKASEEAWKSDAEEPRKGLFN</sequence>
<accession>A0A934W0K2</accession>
<dbReference type="Proteomes" id="UP000640485">
    <property type="component" value="Unassembled WGS sequence"/>
</dbReference>
<keyword evidence="4" id="KW-0472">Membrane</keyword>
<keyword evidence="8" id="KW-1185">Reference proteome</keyword>
<dbReference type="InterPro" id="IPR006260">
    <property type="entry name" value="TonB/TolA_C"/>
</dbReference>
<dbReference type="Pfam" id="PF13103">
    <property type="entry name" value="TonB_2"/>
    <property type="match status" value="1"/>
</dbReference>
<dbReference type="GO" id="GO:0016020">
    <property type="term" value="C:membrane"/>
    <property type="evidence" value="ECO:0007669"/>
    <property type="project" value="UniProtKB-SubCell"/>
</dbReference>
<dbReference type="Gene3D" id="3.30.1150.10">
    <property type="match status" value="1"/>
</dbReference>
<reference evidence="7" key="1">
    <citation type="submission" date="2021-01" db="EMBL/GenBank/DDBJ databases">
        <title>Paracoccus amoyensis sp. nov., isolated from the surface seawater along the coast of Xiamen Island, China.</title>
        <authorList>
            <person name="Lyu L."/>
        </authorList>
    </citation>
    <scope>NUCLEOTIDE SEQUENCE</scope>
    <source>
        <strain evidence="7">MJ17</strain>
    </source>
</reference>
<dbReference type="NCBIfam" id="TIGR01352">
    <property type="entry name" value="tonB_Cterm"/>
    <property type="match status" value="1"/>
</dbReference>
<proteinExistence type="predicted"/>
<gene>
    <name evidence="7" type="ORF">JJJ17_10845</name>
</gene>
<name>A0A934W0K2_9RHOB</name>
<keyword evidence="3" id="KW-1133">Transmembrane helix</keyword>
<evidence type="ECO:0000256" key="3">
    <source>
        <dbReference type="ARBA" id="ARBA00022989"/>
    </source>
</evidence>
<keyword evidence="6" id="KW-0732">Signal</keyword>
<protein>
    <submittedName>
        <fullName evidence="7">TonB family protein</fullName>
    </submittedName>
</protein>
<dbReference type="SUPFAM" id="SSF74653">
    <property type="entry name" value="TolA/TonB C-terminal domain"/>
    <property type="match status" value="1"/>
</dbReference>
<evidence type="ECO:0000256" key="4">
    <source>
        <dbReference type="ARBA" id="ARBA00023136"/>
    </source>
</evidence>
<evidence type="ECO:0000313" key="8">
    <source>
        <dbReference type="Proteomes" id="UP000640485"/>
    </source>
</evidence>